<evidence type="ECO:0000256" key="2">
    <source>
        <dbReference type="ARBA" id="ARBA00009418"/>
    </source>
</evidence>
<evidence type="ECO:0000256" key="5">
    <source>
        <dbReference type="ARBA" id="ARBA00022552"/>
    </source>
</evidence>
<feature type="compositionally biased region" description="Basic and acidic residues" evidence="11">
    <location>
        <begin position="174"/>
        <end position="195"/>
    </location>
</feature>
<evidence type="ECO:0000256" key="10">
    <source>
        <dbReference type="RuleBase" id="RU368027"/>
    </source>
</evidence>
<evidence type="ECO:0000256" key="1">
    <source>
        <dbReference type="ARBA" id="ARBA00004604"/>
    </source>
</evidence>
<keyword evidence="12" id="KW-0808">Transferase</keyword>
<feature type="compositionally biased region" description="Low complexity" evidence="11">
    <location>
        <begin position="77"/>
        <end position="96"/>
    </location>
</feature>
<evidence type="ECO:0000256" key="7">
    <source>
        <dbReference type="ARBA" id="ARBA00023242"/>
    </source>
</evidence>
<dbReference type="InterPro" id="IPR009292">
    <property type="entry name" value="RRP36"/>
</dbReference>
<dbReference type="EMBL" id="JAAQPE010000905">
    <property type="protein sequence ID" value="KAF5654568.1"/>
    <property type="molecule type" value="Genomic_DNA"/>
</dbReference>
<dbReference type="AlphaFoldDB" id="A0A8H5SN45"/>
<dbReference type="GO" id="GO:0000462">
    <property type="term" value="P:maturation of SSU-rRNA from tricistronic rRNA transcript (SSU-rRNA, 5.8S rRNA, LSU-rRNA)"/>
    <property type="evidence" value="ECO:0007669"/>
    <property type="project" value="TreeGrafter"/>
</dbReference>
<evidence type="ECO:0000256" key="11">
    <source>
        <dbReference type="SAM" id="MobiDB-lite"/>
    </source>
</evidence>
<feature type="region of interest" description="Disordered" evidence="11">
    <location>
        <begin position="310"/>
        <end position="333"/>
    </location>
</feature>
<feature type="region of interest" description="Disordered" evidence="11">
    <location>
        <begin position="114"/>
        <end position="195"/>
    </location>
</feature>
<comment type="subunit">
    <text evidence="3 10">Associates with 90S and pre-40S pre-ribosomal particles.</text>
</comment>
<dbReference type="Pfam" id="PF06102">
    <property type="entry name" value="RRP36"/>
    <property type="match status" value="1"/>
</dbReference>
<dbReference type="Proteomes" id="UP000572754">
    <property type="component" value="Unassembled WGS sequence"/>
</dbReference>
<reference evidence="13" key="1">
    <citation type="journal article" date="2020" name="BMC Genomics">
        <title>Correction to: Identification and distribution of gene clusters required for synthesis of sphingolipid metabolism inhibitors in diverse species of the filamentous fungus Fusarium.</title>
        <authorList>
            <person name="Kim H.S."/>
            <person name="Lohmar J.M."/>
            <person name="Busman M."/>
            <person name="Brown D.W."/>
            <person name="Naumann T.A."/>
            <person name="Divon H.H."/>
            <person name="Lysoe E."/>
            <person name="Uhlig S."/>
            <person name="Proctor R.H."/>
        </authorList>
    </citation>
    <scope>NUCLEOTIDE SEQUENCE [LARGE SCALE GENOMIC DNA]</scope>
    <source>
        <strain evidence="13">NRRL 25331</strain>
    </source>
</reference>
<keyword evidence="13" id="KW-1185">Reference proteome</keyword>
<keyword evidence="7 10" id="KW-0539">Nucleus</keyword>
<evidence type="ECO:0000256" key="4">
    <source>
        <dbReference type="ARBA" id="ARBA00022517"/>
    </source>
</evidence>
<evidence type="ECO:0000256" key="3">
    <source>
        <dbReference type="ARBA" id="ARBA00011167"/>
    </source>
</evidence>
<dbReference type="PANTHER" id="PTHR21738:SF0">
    <property type="entry name" value="RIBOSOMAL RNA PROCESSING PROTEIN 36 HOMOLOG"/>
    <property type="match status" value="1"/>
</dbReference>
<dbReference type="PANTHER" id="PTHR21738">
    <property type="entry name" value="RIBOSOMAL RNA PROCESSING PROTEIN 36 HOMOLOG"/>
    <property type="match status" value="1"/>
</dbReference>
<name>A0A8H5SN45_FUSCI</name>
<comment type="caution">
    <text evidence="12">The sequence shown here is derived from an EMBL/GenBank/DDBJ whole genome shotgun (WGS) entry which is preliminary data.</text>
</comment>
<evidence type="ECO:0000256" key="8">
    <source>
        <dbReference type="ARBA" id="ARBA00023274"/>
    </source>
</evidence>
<feature type="region of interest" description="Disordered" evidence="11">
    <location>
        <begin position="1"/>
        <end position="102"/>
    </location>
</feature>
<feature type="compositionally biased region" description="Basic and acidic residues" evidence="11">
    <location>
        <begin position="315"/>
        <end position="324"/>
    </location>
</feature>
<feature type="compositionally biased region" description="Basic and acidic residues" evidence="11">
    <location>
        <begin position="229"/>
        <end position="238"/>
    </location>
</feature>
<accession>A0A8H5SN45</accession>
<protein>
    <recommendedName>
        <fullName evidence="10">rRNA biogenesis protein RRP36</fullName>
    </recommendedName>
</protein>
<keyword evidence="5 10" id="KW-0698">rRNA processing</keyword>
<evidence type="ECO:0000256" key="6">
    <source>
        <dbReference type="ARBA" id="ARBA00023054"/>
    </source>
</evidence>
<feature type="compositionally biased region" description="Basic and acidic residues" evidence="11">
    <location>
        <begin position="245"/>
        <end position="271"/>
    </location>
</feature>
<evidence type="ECO:0000313" key="13">
    <source>
        <dbReference type="Proteomes" id="UP000572754"/>
    </source>
</evidence>
<dbReference type="GO" id="GO:0030686">
    <property type="term" value="C:90S preribosome"/>
    <property type="evidence" value="ECO:0007669"/>
    <property type="project" value="TreeGrafter"/>
</dbReference>
<feature type="compositionally biased region" description="Basic and acidic residues" evidence="11">
    <location>
        <begin position="13"/>
        <end position="23"/>
    </location>
</feature>
<reference evidence="12 13" key="2">
    <citation type="submission" date="2020-05" db="EMBL/GenBank/DDBJ databases">
        <title>Identification and distribution of gene clusters putatively required for synthesis of sphingolipid metabolism inhibitors in phylogenetically diverse species of the filamentous fungus Fusarium.</title>
        <authorList>
            <person name="Kim H.-S."/>
            <person name="Busman M."/>
            <person name="Brown D.W."/>
            <person name="Divon H."/>
            <person name="Uhlig S."/>
            <person name="Proctor R.H."/>
        </authorList>
    </citation>
    <scope>NUCLEOTIDE SEQUENCE [LARGE SCALE GENOMIC DNA]</scope>
    <source>
        <strain evidence="12 13">NRRL 25331</strain>
    </source>
</reference>
<feature type="region of interest" description="Disordered" evidence="11">
    <location>
        <begin position="229"/>
        <end position="271"/>
    </location>
</feature>
<evidence type="ECO:0000313" key="12">
    <source>
        <dbReference type="EMBL" id="KAF5654568.1"/>
    </source>
</evidence>
<feature type="compositionally biased region" description="Acidic residues" evidence="11">
    <location>
        <begin position="24"/>
        <end position="47"/>
    </location>
</feature>
<keyword evidence="4 10" id="KW-0690">Ribosome biogenesis</keyword>
<proteinExistence type="inferred from homology"/>
<keyword evidence="6" id="KW-0175">Coiled coil</keyword>
<dbReference type="GO" id="GO:0005730">
    <property type="term" value="C:nucleolus"/>
    <property type="evidence" value="ECO:0007669"/>
    <property type="project" value="UniProtKB-SubCell"/>
</dbReference>
<organism evidence="12 13">
    <name type="scientific">Fusarium circinatum</name>
    <name type="common">Pitch canker fungus</name>
    <name type="synonym">Gibberella circinata</name>
    <dbReference type="NCBI Taxonomy" id="48490"/>
    <lineage>
        <taxon>Eukaryota</taxon>
        <taxon>Fungi</taxon>
        <taxon>Dikarya</taxon>
        <taxon>Ascomycota</taxon>
        <taxon>Pezizomycotina</taxon>
        <taxon>Sordariomycetes</taxon>
        <taxon>Hypocreomycetidae</taxon>
        <taxon>Hypocreales</taxon>
        <taxon>Nectriaceae</taxon>
        <taxon>Fusarium</taxon>
        <taxon>Fusarium fujikuroi species complex</taxon>
    </lineage>
</organism>
<feature type="compositionally biased region" description="Acidic residues" evidence="11">
    <location>
        <begin position="55"/>
        <end position="76"/>
    </location>
</feature>
<comment type="subcellular location">
    <subcellularLocation>
        <location evidence="1 10">Nucleus</location>
        <location evidence="1 10">Nucleolus</location>
    </subcellularLocation>
</comment>
<sequence>MAFKRKTPSSFGLERRVRPRREDEWVEEPESQGSSSEDDDDDDEVEEESIRGSSDDDDDEDEEDQESGEGSGDESEVSSLTSLLENPLLTLPQPEENTPKIDLSSVSFGALAKAQASLPSAGHKSKSKKSTDGDAPKTETPEPRKSTKSKDDPKPKRSSKHAPQEQTSKKPVSRRREILPDNRRQYRDPRFDPLVGRVDEEKASKAYAFLDEYRDKEMADLRTQIKKTKDSYEKDNLKRQLQSMESRKKANMRRQEEEKLLKEHRQKEKELVAQGKTPFYLKKSEQKKQLLVNRYEGMSKGQVDRAIERKRKKFAGKEKKELDFLQRGSRPRG</sequence>
<evidence type="ECO:0000256" key="9">
    <source>
        <dbReference type="ARBA" id="ARBA00025053"/>
    </source>
</evidence>
<keyword evidence="8 10" id="KW-0687">Ribonucleoprotein</keyword>
<comment type="function">
    <text evidence="9 10">Component of the 90S pre-ribosome involved in the maturation of rRNAs. Required for early cleavages of the pre-RNAs in the 40S ribosomal subunit maturation pathway.</text>
</comment>
<comment type="similarity">
    <text evidence="2 10">Belongs to the RRP36 family.</text>
</comment>
<gene>
    <name evidence="12" type="ORF">FCIRC_13961</name>
</gene>
<dbReference type="GO" id="GO:0016301">
    <property type="term" value="F:kinase activity"/>
    <property type="evidence" value="ECO:0007669"/>
    <property type="project" value="UniProtKB-KW"/>
</dbReference>
<keyword evidence="12" id="KW-0418">Kinase</keyword>
<feature type="compositionally biased region" description="Basic and acidic residues" evidence="11">
    <location>
        <begin position="129"/>
        <end position="155"/>
    </location>
</feature>